<accession>A0A4D6M6C6</accession>
<dbReference type="Proteomes" id="UP000501690">
    <property type="component" value="Linkage Group LG6"/>
</dbReference>
<reference evidence="1 2" key="1">
    <citation type="submission" date="2019-04" db="EMBL/GenBank/DDBJ databases">
        <title>An improved genome assembly and genetic linkage map for asparagus bean, Vigna unguiculata ssp. sesquipedialis.</title>
        <authorList>
            <person name="Xia Q."/>
            <person name="Zhang R."/>
            <person name="Dong Y."/>
        </authorList>
    </citation>
    <scope>NUCLEOTIDE SEQUENCE [LARGE SCALE GENOMIC DNA]</scope>
    <source>
        <tissue evidence="1">Leaf</tissue>
    </source>
</reference>
<gene>
    <name evidence="1" type="ORF">DEO72_LG6g1572</name>
</gene>
<protein>
    <submittedName>
        <fullName evidence="1">Glycosyl transferase</fullName>
    </submittedName>
</protein>
<proteinExistence type="predicted"/>
<keyword evidence="1" id="KW-0808">Transferase</keyword>
<organism evidence="1 2">
    <name type="scientific">Vigna unguiculata</name>
    <name type="common">Cowpea</name>
    <dbReference type="NCBI Taxonomy" id="3917"/>
    <lineage>
        <taxon>Eukaryota</taxon>
        <taxon>Viridiplantae</taxon>
        <taxon>Streptophyta</taxon>
        <taxon>Embryophyta</taxon>
        <taxon>Tracheophyta</taxon>
        <taxon>Spermatophyta</taxon>
        <taxon>Magnoliopsida</taxon>
        <taxon>eudicotyledons</taxon>
        <taxon>Gunneridae</taxon>
        <taxon>Pentapetalae</taxon>
        <taxon>rosids</taxon>
        <taxon>fabids</taxon>
        <taxon>Fabales</taxon>
        <taxon>Fabaceae</taxon>
        <taxon>Papilionoideae</taxon>
        <taxon>50 kb inversion clade</taxon>
        <taxon>NPAAA clade</taxon>
        <taxon>indigoferoid/millettioid clade</taxon>
        <taxon>Phaseoleae</taxon>
        <taxon>Vigna</taxon>
    </lineage>
</organism>
<dbReference type="GO" id="GO:0016740">
    <property type="term" value="F:transferase activity"/>
    <property type="evidence" value="ECO:0007669"/>
    <property type="project" value="UniProtKB-KW"/>
</dbReference>
<sequence>MQSHRRRHRAKSLLPSPCEVEVAVTVQSRCHRAKSPRHGRVLFLCSSSASITVALCYLRCRNTWSRSLWKSETDESSTRKKYFMVIGINIAFSSRKRRDFVRTTWMPRASSGVGELLGEVDSLVYQACKGELVFSTSMSVDSLHRQ</sequence>
<name>A0A4D6M6C6_VIGUN</name>
<dbReference type="EMBL" id="CP039350">
    <property type="protein sequence ID" value="QCD96862.1"/>
    <property type="molecule type" value="Genomic_DNA"/>
</dbReference>
<evidence type="ECO:0000313" key="1">
    <source>
        <dbReference type="EMBL" id="QCD96862.1"/>
    </source>
</evidence>
<evidence type="ECO:0000313" key="2">
    <source>
        <dbReference type="Proteomes" id="UP000501690"/>
    </source>
</evidence>
<dbReference type="AlphaFoldDB" id="A0A4D6M6C6"/>
<dbReference type="UniPathway" id="UPA00378"/>
<keyword evidence="2" id="KW-1185">Reference proteome</keyword>